<dbReference type="EMBL" id="LAVV01013027">
    <property type="protein sequence ID" value="KNZ46081.1"/>
    <property type="molecule type" value="Genomic_DNA"/>
</dbReference>
<organism evidence="2 3">
    <name type="scientific">Puccinia sorghi</name>
    <dbReference type="NCBI Taxonomy" id="27349"/>
    <lineage>
        <taxon>Eukaryota</taxon>
        <taxon>Fungi</taxon>
        <taxon>Dikarya</taxon>
        <taxon>Basidiomycota</taxon>
        <taxon>Pucciniomycotina</taxon>
        <taxon>Pucciniomycetes</taxon>
        <taxon>Pucciniales</taxon>
        <taxon>Pucciniaceae</taxon>
        <taxon>Puccinia</taxon>
    </lineage>
</organism>
<sequence length="187" mass="20974">MTDPNKTGPSIDQSRPASAGPLEALLCSPYWPLGSSFLKLLNFPPAFCNKFLLGGTSTTTSQSVDPKPETSEQHEPDQMQLDLDGSPIESDGDISEKGEEQSCGNQNEEDDDDHVLEQLLVQPKSFENRNSTRKSSLSERLTEPSTYNRRPYAYKSYQDYDYRHPSRPPFSSITRNTNFHIKGALQI</sequence>
<evidence type="ECO:0000313" key="3">
    <source>
        <dbReference type="Proteomes" id="UP000037035"/>
    </source>
</evidence>
<dbReference type="OrthoDB" id="10567455at2759"/>
<protein>
    <submittedName>
        <fullName evidence="2">Uncharacterized protein</fullName>
    </submittedName>
</protein>
<gene>
    <name evidence="2" type="ORF">VP01_757g11</name>
</gene>
<feature type="region of interest" description="Disordered" evidence="1">
    <location>
        <begin position="58"/>
        <end position="152"/>
    </location>
</feature>
<dbReference type="Proteomes" id="UP000037035">
    <property type="component" value="Unassembled WGS sequence"/>
</dbReference>
<proteinExistence type="predicted"/>
<evidence type="ECO:0000256" key="1">
    <source>
        <dbReference type="SAM" id="MobiDB-lite"/>
    </source>
</evidence>
<dbReference type="AlphaFoldDB" id="A0A0L6UC29"/>
<keyword evidence="3" id="KW-1185">Reference proteome</keyword>
<reference evidence="2 3" key="1">
    <citation type="submission" date="2015-08" db="EMBL/GenBank/DDBJ databases">
        <title>Next Generation Sequencing and Analysis of the Genome of Puccinia sorghi L Schw, the Causal Agent of Maize Common Rust.</title>
        <authorList>
            <person name="Rochi L."/>
            <person name="Burguener G."/>
            <person name="Darino M."/>
            <person name="Turjanski A."/>
            <person name="Kreff E."/>
            <person name="Dieguez M.J."/>
            <person name="Sacco F."/>
        </authorList>
    </citation>
    <scope>NUCLEOTIDE SEQUENCE [LARGE SCALE GENOMIC DNA]</scope>
    <source>
        <strain evidence="2 3">RO10H11247</strain>
    </source>
</reference>
<comment type="caution">
    <text evidence="2">The sequence shown here is derived from an EMBL/GenBank/DDBJ whole genome shotgun (WGS) entry which is preliminary data.</text>
</comment>
<name>A0A0L6UC29_9BASI</name>
<accession>A0A0L6UC29</accession>
<feature type="compositionally biased region" description="Basic and acidic residues" evidence="1">
    <location>
        <begin position="66"/>
        <end position="77"/>
    </location>
</feature>
<evidence type="ECO:0000313" key="2">
    <source>
        <dbReference type="EMBL" id="KNZ46081.1"/>
    </source>
</evidence>
<dbReference type="VEuPathDB" id="FungiDB:VP01_757g11"/>